<proteinExistence type="inferred from homology"/>
<comment type="pathway">
    <text evidence="2 6">Carbohydrate degradation; pentose phosphate pathway; D-ribulose 5-phosphate from D-glucose 6-phosphate (oxidative stage): step 2/3.</text>
</comment>
<accession>W4GXD0</accession>
<comment type="catalytic activity">
    <reaction evidence="1 6">
        <text>6-phospho-D-glucono-1,5-lactone + H2O = 6-phospho-D-gluconate + H(+)</text>
        <dbReference type="Rhea" id="RHEA:12556"/>
        <dbReference type="ChEBI" id="CHEBI:15377"/>
        <dbReference type="ChEBI" id="CHEBI:15378"/>
        <dbReference type="ChEBI" id="CHEBI:57955"/>
        <dbReference type="ChEBI" id="CHEBI:58759"/>
        <dbReference type="EC" id="3.1.1.31"/>
    </reaction>
</comment>
<evidence type="ECO:0000256" key="1">
    <source>
        <dbReference type="ARBA" id="ARBA00000832"/>
    </source>
</evidence>
<dbReference type="CDD" id="cd01400">
    <property type="entry name" value="6PGL"/>
    <property type="match status" value="1"/>
</dbReference>
<dbReference type="InterPro" id="IPR005900">
    <property type="entry name" value="6-phosphogluconolactonase_DevB"/>
</dbReference>
<dbReference type="InterPro" id="IPR039104">
    <property type="entry name" value="6PGL"/>
</dbReference>
<keyword evidence="5 6" id="KW-0378">Hydrolase</keyword>
<dbReference type="AlphaFoldDB" id="W4GXD0"/>
<dbReference type="UniPathway" id="UPA00115">
    <property type="reaction ID" value="UER00409"/>
</dbReference>
<dbReference type="SUPFAM" id="SSF100950">
    <property type="entry name" value="NagB/RpiA/CoA transferase-like"/>
    <property type="match status" value="1"/>
</dbReference>
<reference evidence="8" key="1">
    <citation type="submission" date="2013-12" db="EMBL/GenBank/DDBJ databases">
        <title>The Genome Sequence of Aphanomyces astaci APO3.</title>
        <authorList>
            <consortium name="The Broad Institute Genomics Platform"/>
            <person name="Russ C."/>
            <person name="Tyler B."/>
            <person name="van West P."/>
            <person name="Dieguez-Uribeondo J."/>
            <person name="Young S.K."/>
            <person name="Zeng Q."/>
            <person name="Gargeya S."/>
            <person name="Fitzgerald M."/>
            <person name="Abouelleil A."/>
            <person name="Alvarado L."/>
            <person name="Chapman S.B."/>
            <person name="Gainer-Dewar J."/>
            <person name="Goldberg J."/>
            <person name="Griggs A."/>
            <person name="Gujja S."/>
            <person name="Hansen M."/>
            <person name="Howarth C."/>
            <person name="Imamovic A."/>
            <person name="Ireland A."/>
            <person name="Larimer J."/>
            <person name="McCowan C."/>
            <person name="Murphy C."/>
            <person name="Pearson M."/>
            <person name="Poon T.W."/>
            <person name="Priest M."/>
            <person name="Roberts A."/>
            <person name="Saif S."/>
            <person name="Shea T."/>
            <person name="Sykes S."/>
            <person name="Wortman J."/>
            <person name="Nusbaum C."/>
            <person name="Birren B."/>
        </authorList>
    </citation>
    <scope>NUCLEOTIDE SEQUENCE [LARGE SCALE GENOMIC DNA]</scope>
    <source>
        <strain evidence="8">APO3</strain>
    </source>
</reference>
<organism evidence="8">
    <name type="scientific">Aphanomyces astaci</name>
    <name type="common">Crayfish plague agent</name>
    <dbReference type="NCBI Taxonomy" id="112090"/>
    <lineage>
        <taxon>Eukaryota</taxon>
        <taxon>Sar</taxon>
        <taxon>Stramenopiles</taxon>
        <taxon>Oomycota</taxon>
        <taxon>Saprolegniomycetes</taxon>
        <taxon>Saprolegniales</taxon>
        <taxon>Verrucalvaceae</taxon>
        <taxon>Aphanomyces</taxon>
    </lineage>
</organism>
<dbReference type="RefSeq" id="XP_009827094.1">
    <property type="nucleotide sequence ID" value="XM_009828792.1"/>
</dbReference>
<dbReference type="Gene3D" id="3.40.50.1360">
    <property type="match status" value="1"/>
</dbReference>
<evidence type="ECO:0000256" key="2">
    <source>
        <dbReference type="ARBA" id="ARBA00004961"/>
    </source>
</evidence>
<dbReference type="NCBIfam" id="TIGR01198">
    <property type="entry name" value="pgl"/>
    <property type="match status" value="1"/>
</dbReference>
<dbReference type="OrthoDB" id="432544at2759"/>
<comment type="function">
    <text evidence="6">Hydrolysis of 6-phosphogluconolactone to 6-phosphogluconate.</text>
</comment>
<dbReference type="VEuPathDB" id="FungiDB:H257_04342"/>
<dbReference type="GeneID" id="20806338"/>
<dbReference type="GO" id="GO:0006098">
    <property type="term" value="P:pentose-phosphate shunt"/>
    <property type="evidence" value="ECO:0007669"/>
    <property type="project" value="UniProtKB-UniPathway"/>
</dbReference>
<evidence type="ECO:0000259" key="7">
    <source>
        <dbReference type="Pfam" id="PF01182"/>
    </source>
</evidence>
<comment type="similarity">
    <text evidence="3 6">Belongs to the glucosamine/galactosamine-6-phosphate isomerase family. 6-phosphogluconolactonase subfamily.</text>
</comment>
<evidence type="ECO:0000256" key="5">
    <source>
        <dbReference type="ARBA" id="ARBA00022801"/>
    </source>
</evidence>
<name>W4GXD0_APHAT</name>
<dbReference type="GO" id="GO:0005975">
    <property type="term" value="P:carbohydrate metabolic process"/>
    <property type="evidence" value="ECO:0007669"/>
    <property type="project" value="UniProtKB-UniRule"/>
</dbReference>
<evidence type="ECO:0000256" key="4">
    <source>
        <dbReference type="ARBA" id="ARBA00013198"/>
    </source>
</evidence>
<dbReference type="Pfam" id="PF01182">
    <property type="entry name" value="Glucosamine_iso"/>
    <property type="match status" value="1"/>
</dbReference>
<dbReference type="EMBL" id="KI913120">
    <property type="protein sequence ID" value="ETV83664.1"/>
    <property type="molecule type" value="Genomic_DNA"/>
</dbReference>
<sequence>MRNVCYVILLPWWSSSQQQQQHPPTGTMTTRVNTYENGKVVHIGSTGDAVGSAVAKLVAELSHDAIAKSGRFTVALSGGSLPKILEKGLSSLKDGVDFSKWHVFFADERVVPLDHADSNYLACHDALFQHVSIPSSQIYTIAFHDDPAVVAQDYTRQLSQLWGSELPRFDVILLGMGPDGHTCSLFPGHVLLNESALWVASISDSPKPPPKRITLTYPVVNNAAAVAFVATGESKAPLMRHVLGVEDQTPPLPAARVLPTAGQVHWFIDEAAAAKL</sequence>
<protein>
    <recommendedName>
        <fullName evidence="4 6">6-phosphogluconolactonase</fullName>
        <shortName evidence="6">6PGL</shortName>
        <ecNumber evidence="4 6">3.1.1.31</ecNumber>
    </recommendedName>
</protein>
<gene>
    <name evidence="8" type="ORF">H257_04342</name>
</gene>
<evidence type="ECO:0000256" key="6">
    <source>
        <dbReference type="RuleBase" id="RU365095"/>
    </source>
</evidence>
<dbReference type="FunFam" id="3.40.50.1360:FF:000005">
    <property type="entry name" value="6-phosphogluconolactonase"/>
    <property type="match status" value="1"/>
</dbReference>
<dbReference type="GO" id="GO:0017057">
    <property type="term" value="F:6-phosphogluconolactonase activity"/>
    <property type="evidence" value="ECO:0007669"/>
    <property type="project" value="UniProtKB-UniRule"/>
</dbReference>
<dbReference type="InterPro" id="IPR006148">
    <property type="entry name" value="Glc/Gal-6P_isomerase"/>
</dbReference>
<dbReference type="EC" id="3.1.1.31" evidence="4 6"/>
<dbReference type="InterPro" id="IPR037171">
    <property type="entry name" value="NagB/RpiA_transferase-like"/>
</dbReference>
<feature type="domain" description="Glucosamine/galactosamine-6-phosphate isomerase" evidence="7">
    <location>
        <begin position="47"/>
        <end position="266"/>
    </location>
</feature>
<dbReference type="STRING" id="112090.W4GXD0"/>
<evidence type="ECO:0000313" key="8">
    <source>
        <dbReference type="EMBL" id="ETV83664.1"/>
    </source>
</evidence>
<evidence type="ECO:0000256" key="3">
    <source>
        <dbReference type="ARBA" id="ARBA00010662"/>
    </source>
</evidence>
<dbReference type="PANTHER" id="PTHR11054">
    <property type="entry name" value="6-PHOSPHOGLUCONOLACTONASE"/>
    <property type="match status" value="1"/>
</dbReference>
<dbReference type="PANTHER" id="PTHR11054:SF22">
    <property type="entry name" value="6-PHOSPHOGLUCONOLACTONASE 3, CHLOROPLASTIC"/>
    <property type="match status" value="1"/>
</dbReference>